<organism evidence="5 6">
    <name type="scientific">Sphenostylis stenocarpa</name>
    <dbReference type="NCBI Taxonomy" id="92480"/>
    <lineage>
        <taxon>Eukaryota</taxon>
        <taxon>Viridiplantae</taxon>
        <taxon>Streptophyta</taxon>
        <taxon>Embryophyta</taxon>
        <taxon>Tracheophyta</taxon>
        <taxon>Spermatophyta</taxon>
        <taxon>Magnoliopsida</taxon>
        <taxon>eudicotyledons</taxon>
        <taxon>Gunneridae</taxon>
        <taxon>Pentapetalae</taxon>
        <taxon>rosids</taxon>
        <taxon>fabids</taxon>
        <taxon>Fabales</taxon>
        <taxon>Fabaceae</taxon>
        <taxon>Papilionoideae</taxon>
        <taxon>50 kb inversion clade</taxon>
        <taxon>NPAAA clade</taxon>
        <taxon>indigoferoid/millettioid clade</taxon>
        <taxon>Phaseoleae</taxon>
        <taxon>Sphenostylis</taxon>
    </lineage>
</organism>
<keyword evidence="6" id="KW-1185">Reference proteome</keyword>
<name>A0AA86SZ40_9FABA</name>
<keyword evidence="4" id="KW-0648">Protein biosynthesis</keyword>
<dbReference type="InterPro" id="IPR011400">
    <property type="entry name" value="EIF3B"/>
</dbReference>
<accession>A0AA86SZ40</accession>
<sequence length="144" mass="16433">MLNMDALGQKVSLVQIPRKKELKQKNLSVSVIARLLEVENKNDNVIAFGWEPKGHRFAVIHDDSPRRDVNFCSMKNAQDTGRVLNLTTLEDKNVATSVTSVHDMENGVMLVSGYERKELDFQKNQRFFGRPTGLVLKSLFLFLR</sequence>
<evidence type="ECO:0000256" key="3">
    <source>
        <dbReference type="ARBA" id="ARBA00022884"/>
    </source>
</evidence>
<dbReference type="Proteomes" id="UP001189624">
    <property type="component" value="Chromosome 9"/>
</dbReference>
<evidence type="ECO:0000256" key="2">
    <source>
        <dbReference type="ARBA" id="ARBA00022540"/>
    </source>
</evidence>
<dbReference type="GO" id="GO:0003723">
    <property type="term" value="F:RNA binding"/>
    <property type="evidence" value="ECO:0007669"/>
    <property type="project" value="UniProtKB-KW"/>
</dbReference>
<protein>
    <submittedName>
        <fullName evidence="5">Uncharacterized protein</fullName>
    </submittedName>
</protein>
<dbReference type="GO" id="GO:0003743">
    <property type="term" value="F:translation initiation factor activity"/>
    <property type="evidence" value="ECO:0007669"/>
    <property type="project" value="UniProtKB-KW"/>
</dbReference>
<keyword evidence="3" id="KW-0694">RNA-binding</keyword>
<dbReference type="PANTHER" id="PTHR14068">
    <property type="entry name" value="EUKARYOTIC TRANSLATION INITIATION FACTOR 3 EIF3 -RELATED"/>
    <property type="match status" value="1"/>
</dbReference>
<dbReference type="GO" id="GO:0005852">
    <property type="term" value="C:eukaryotic translation initiation factor 3 complex"/>
    <property type="evidence" value="ECO:0007669"/>
    <property type="project" value="InterPro"/>
</dbReference>
<dbReference type="AlphaFoldDB" id="A0AA86SZ40"/>
<evidence type="ECO:0000313" key="5">
    <source>
        <dbReference type="EMBL" id="CAJ1973624.1"/>
    </source>
</evidence>
<dbReference type="Gramene" id="rna-AYBTSS11_LOCUS25688">
    <property type="protein sequence ID" value="CAJ1973624.1"/>
    <property type="gene ID" value="gene-AYBTSS11_LOCUS25688"/>
</dbReference>
<keyword evidence="2" id="KW-0396">Initiation factor</keyword>
<proteinExistence type="predicted"/>
<dbReference type="PANTHER" id="PTHR14068:SF0">
    <property type="entry name" value="EUKARYOTIC TRANSLATION INITIATION FACTOR 3 SUBUNIT B"/>
    <property type="match status" value="1"/>
</dbReference>
<gene>
    <name evidence="5" type="ORF">AYBTSS11_LOCUS25688</name>
</gene>
<evidence type="ECO:0000256" key="4">
    <source>
        <dbReference type="ARBA" id="ARBA00022917"/>
    </source>
</evidence>
<dbReference type="EMBL" id="OY731406">
    <property type="protein sequence ID" value="CAJ1973624.1"/>
    <property type="molecule type" value="Genomic_DNA"/>
</dbReference>
<evidence type="ECO:0000256" key="1">
    <source>
        <dbReference type="ARBA" id="ARBA00022490"/>
    </source>
</evidence>
<keyword evidence="1" id="KW-0963">Cytoplasm</keyword>
<evidence type="ECO:0000313" key="6">
    <source>
        <dbReference type="Proteomes" id="UP001189624"/>
    </source>
</evidence>
<dbReference type="GO" id="GO:0031369">
    <property type="term" value="F:translation initiation factor binding"/>
    <property type="evidence" value="ECO:0007669"/>
    <property type="project" value="InterPro"/>
</dbReference>
<reference evidence="5" key="1">
    <citation type="submission" date="2023-10" db="EMBL/GenBank/DDBJ databases">
        <authorList>
            <person name="Domelevo Entfellner J.-B."/>
        </authorList>
    </citation>
    <scope>NUCLEOTIDE SEQUENCE</scope>
</reference>